<evidence type="ECO:0000313" key="1">
    <source>
        <dbReference type="EMBL" id="SNT17215.1"/>
    </source>
</evidence>
<organism evidence="1 2">
    <name type="scientific">Antarctobacter heliothermus</name>
    <dbReference type="NCBI Taxonomy" id="74033"/>
    <lineage>
        <taxon>Bacteria</taxon>
        <taxon>Pseudomonadati</taxon>
        <taxon>Pseudomonadota</taxon>
        <taxon>Alphaproteobacteria</taxon>
        <taxon>Rhodobacterales</taxon>
        <taxon>Roseobacteraceae</taxon>
        <taxon>Antarctobacter</taxon>
    </lineage>
</organism>
<accession>A0A239KGM0</accession>
<dbReference type="AlphaFoldDB" id="A0A239KGM0"/>
<dbReference type="OrthoDB" id="7875626at2"/>
<dbReference type="RefSeq" id="WP_089279982.1">
    <property type="nucleotide sequence ID" value="NZ_FZON01000065.1"/>
</dbReference>
<reference evidence="1 2" key="1">
    <citation type="submission" date="2017-06" db="EMBL/GenBank/DDBJ databases">
        <authorList>
            <person name="Kim H.J."/>
            <person name="Triplett B.A."/>
        </authorList>
    </citation>
    <scope>NUCLEOTIDE SEQUENCE [LARGE SCALE GENOMIC DNA]</scope>
    <source>
        <strain evidence="1 2">DSM 11445</strain>
    </source>
</reference>
<proteinExistence type="predicted"/>
<evidence type="ECO:0000313" key="2">
    <source>
        <dbReference type="Proteomes" id="UP000198440"/>
    </source>
</evidence>
<name>A0A239KGM0_9RHOB</name>
<dbReference type="Proteomes" id="UP000198440">
    <property type="component" value="Unassembled WGS sequence"/>
</dbReference>
<gene>
    <name evidence="1" type="ORF">SAMN04488078_106517</name>
</gene>
<protein>
    <submittedName>
        <fullName evidence="1">Uncharacterized protein</fullName>
    </submittedName>
</protein>
<dbReference type="EMBL" id="FZON01000065">
    <property type="protein sequence ID" value="SNT17215.1"/>
    <property type="molecule type" value="Genomic_DNA"/>
</dbReference>
<sequence length="72" mass="7940">MSGYEHLEARIDSLRKEISASNGKAREDLMEHLDQAVLGLESVGGTAPAWAREVLQAMHEDEAEDGFDNMPL</sequence>